<protein>
    <recommendedName>
        <fullName evidence="6">Omega-hydroxypalmitate O-feruloyl transferase</fullName>
    </recommendedName>
</protein>
<gene>
    <name evidence="4" type="ORF">RHGRI_005582</name>
</gene>
<dbReference type="PANTHER" id="PTHR31642:SF221">
    <property type="entry name" value="O-ACYLTRANSFERASE WSD1 C-TERMINAL DOMAIN-CONTAINING PROTEIN"/>
    <property type="match status" value="1"/>
</dbReference>
<dbReference type="InterPro" id="IPR023213">
    <property type="entry name" value="CAT-like_dom_sf"/>
</dbReference>
<dbReference type="Pfam" id="PF02458">
    <property type="entry name" value="Transferase"/>
    <property type="match status" value="1"/>
</dbReference>
<keyword evidence="2" id="KW-0808">Transferase</keyword>
<proteinExistence type="inferred from homology"/>
<name>A0AAV6LF19_9ERIC</name>
<evidence type="ECO:0000313" key="4">
    <source>
        <dbReference type="EMBL" id="KAG5562893.1"/>
    </source>
</evidence>
<dbReference type="Gene3D" id="3.30.559.10">
    <property type="entry name" value="Chloramphenicol acetyltransferase-like domain"/>
    <property type="match status" value="2"/>
</dbReference>
<evidence type="ECO:0000256" key="1">
    <source>
        <dbReference type="ARBA" id="ARBA00009861"/>
    </source>
</evidence>
<comment type="similarity">
    <text evidence="1">Belongs to the plant acyltransferase family.</text>
</comment>
<accession>A0AAV6LF19</accession>
<dbReference type="EMBL" id="JACTNZ010000002">
    <property type="protein sequence ID" value="KAG5562893.1"/>
    <property type="molecule type" value="Genomic_DNA"/>
</dbReference>
<evidence type="ECO:0000256" key="2">
    <source>
        <dbReference type="ARBA" id="ARBA00022679"/>
    </source>
</evidence>
<keyword evidence="5" id="KW-1185">Reference proteome</keyword>
<dbReference type="Proteomes" id="UP000823749">
    <property type="component" value="Chromosome 2"/>
</dbReference>
<reference evidence="4" key="1">
    <citation type="submission" date="2020-08" db="EMBL/GenBank/DDBJ databases">
        <title>Plant Genome Project.</title>
        <authorList>
            <person name="Zhang R.-G."/>
        </authorList>
    </citation>
    <scope>NUCLEOTIDE SEQUENCE</scope>
    <source>
        <strain evidence="4">WSP0</strain>
        <tissue evidence="4">Leaf</tissue>
    </source>
</reference>
<evidence type="ECO:0000256" key="3">
    <source>
        <dbReference type="ARBA" id="ARBA00023315"/>
    </source>
</evidence>
<organism evidence="4 5">
    <name type="scientific">Rhododendron griersonianum</name>
    <dbReference type="NCBI Taxonomy" id="479676"/>
    <lineage>
        <taxon>Eukaryota</taxon>
        <taxon>Viridiplantae</taxon>
        <taxon>Streptophyta</taxon>
        <taxon>Embryophyta</taxon>
        <taxon>Tracheophyta</taxon>
        <taxon>Spermatophyta</taxon>
        <taxon>Magnoliopsida</taxon>
        <taxon>eudicotyledons</taxon>
        <taxon>Gunneridae</taxon>
        <taxon>Pentapetalae</taxon>
        <taxon>asterids</taxon>
        <taxon>Ericales</taxon>
        <taxon>Ericaceae</taxon>
        <taxon>Ericoideae</taxon>
        <taxon>Rhodoreae</taxon>
        <taxon>Rhododendron</taxon>
    </lineage>
</organism>
<dbReference type="PANTHER" id="PTHR31642">
    <property type="entry name" value="TRICHOTHECENE 3-O-ACETYLTRANSFERASE"/>
    <property type="match status" value="1"/>
</dbReference>
<sequence length="437" mass="48353">MSISTGNLSEITVERGEPTLVPPAAEDTNNKGTLYFLSNLDINFQGKVRTVYCFKPSDHNGGGHGDDEVLVGVIKNALSKALVHYYPVAGRLAVDSNGRPVVDCTGEGAVFVEAKADCGIEEIGNDTVAMEKLVYDTPDAKRLLEVPPLAAQVTKFKNGGFVLGICVNHFVFDGVTAMDFINHWGEIARGFPLKVSPFLDRSILRARNPPQIEFPHTEFSEIEDISNTSDLYTEEMVYESFSFDLDKLEKLKMAATKDGVLVKCSTFEALSAFIWRSRTQALKLRHDQKIKLLLVVDGRSKFDPPLPEHYFGNGVALTSSHSTAGELTEKPLSFAVELVQEAIRRVTDRYMKSAIDYLQVNGGNISMNATLIISSWTRLSFETTDFGWGQPYLTGRTSLPGKEKALFLSHPTDKISINVLISFPTSSMKIFQKLMHI</sequence>
<dbReference type="FunFam" id="3.30.559.10:FF:000008">
    <property type="entry name" value="Tryptamine hydroxycinnamoyl transferase"/>
    <property type="match status" value="1"/>
</dbReference>
<evidence type="ECO:0008006" key="6">
    <source>
        <dbReference type="Google" id="ProtNLM"/>
    </source>
</evidence>
<dbReference type="InterPro" id="IPR050317">
    <property type="entry name" value="Plant_Fungal_Acyltransferase"/>
</dbReference>
<evidence type="ECO:0000313" key="5">
    <source>
        <dbReference type="Proteomes" id="UP000823749"/>
    </source>
</evidence>
<dbReference type="GO" id="GO:0016747">
    <property type="term" value="F:acyltransferase activity, transferring groups other than amino-acyl groups"/>
    <property type="evidence" value="ECO:0007669"/>
    <property type="project" value="TreeGrafter"/>
</dbReference>
<comment type="caution">
    <text evidence="4">The sequence shown here is derived from an EMBL/GenBank/DDBJ whole genome shotgun (WGS) entry which is preliminary data.</text>
</comment>
<dbReference type="AlphaFoldDB" id="A0AAV6LF19"/>
<keyword evidence="3" id="KW-0012">Acyltransferase</keyword>